<dbReference type="OrthoDB" id="1442826at2"/>
<dbReference type="EMBL" id="QNUL01000051">
    <property type="protein sequence ID" value="REA55056.1"/>
    <property type="molecule type" value="Genomic_DNA"/>
</dbReference>
<dbReference type="AlphaFoldDB" id="A0A3D8Y279"/>
<dbReference type="RefSeq" id="WP_115834392.1">
    <property type="nucleotide sequence ID" value="NZ_QNUL01000051.1"/>
</dbReference>
<reference evidence="1 2" key="1">
    <citation type="submission" date="2018-07" db="EMBL/GenBank/DDBJ databases">
        <title>Dyadobacter roseus sp. nov., isolated from rose rhizosphere soil.</title>
        <authorList>
            <person name="Chen L."/>
        </authorList>
    </citation>
    <scope>NUCLEOTIDE SEQUENCE [LARGE SCALE GENOMIC DNA]</scope>
    <source>
        <strain evidence="1 2">RS19</strain>
    </source>
</reference>
<dbReference type="Proteomes" id="UP000256373">
    <property type="component" value="Unassembled WGS sequence"/>
</dbReference>
<keyword evidence="2" id="KW-1185">Reference proteome</keyword>
<proteinExistence type="predicted"/>
<evidence type="ECO:0008006" key="3">
    <source>
        <dbReference type="Google" id="ProtNLM"/>
    </source>
</evidence>
<protein>
    <recommendedName>
        <fullName evidence="3">Transcriptional regulator</fullName>
    </recommendedName>
</protein>
<comment type="caution">
    <text evidence="1">The sequence shown here is derived from an EMBL/GenBank/DDBJ whole genome shotgun (WGS) entry which is preliminary data.</text>
</comment>
<sequence>MKTTQMLTEFFRKAEIDPSINTTHIALYVSLVWLWETQGAKGPLHLYSYEVMAVAKIASSSTYVRAMADLHQLQYVNYTPCYYWRKPSRIELRAEALENP</sequence>
<accession>A0A3D8Y279</accession>
<gene>
    <name evidence="1" type="ORF">DSL64_28575</name>
</gene>
<evidence type="ECO:0000313" key="1">
    <source>
        <dbReference type="EMBL" id="REA55056.1"/>
    </source>
</evidence>
<evidence type="ECO:0000313" key="2">
    <source>
        <dbReference type="Proteomes" id="UP000256373"/>
    </source>
</evidence>
<organism evidence="1 2">
    <name type="scientific">Dyadobacter luteus</name>
    <dbReference type="NCBI Taxonomy" id="2259619"/>
    <lineage>
        <taxon>Bacteria</taxon>
        <taxon>Pseudomonadati</taxon>
        <taxon>Bacteroidota</taxon>
        <taxon>Cytophagia</taxon>
        <taxon>Cytophagales</taxon>
        <taxon>Spirosomataceae</taxon>
        <taxon>Dyadobacter</taxon>
    </lineage>
</organism>
<name>A0A3D8Y279_9BACT</name>